<dbReference type="NCBIfam" id="TIGR02433">
    <property type="entry name" value="lysidine_TilS_C"/>
    <property type="match status" value="1"/>
</dbReference>
<dbReference type="Pfam" id="PF01171">
    <property type="entry name" value="ATP_bind_3"/>
    <property type="match status" value="1"/>
</dbReference>
<dbReference type="Pfam" id="PF09179">
    <property type="entry name" value="TilS"/>
    <property type="match status" value="1"/>
</dbReference>
<evidence type="ECO:0000256" key="2">
    <source>
        <dbReference type="ARBA" id="ARBA00022490"/>
    </source>
</evidence>
<dbReference type="Proteomes" id="UP000811844">
    <property type="component" value="Unassembled WGS sequence"/>
</dbReference>
<protein>
    <recommendedName>
        <fullName evidence="8">tRNA(Ile)-lysidine synthase</fullName>
        <ecNumber evidence="8">6.3.4.19</ecNumber>
    </recommendedName>
    <alternativeName>
        <fullName evidence="8">tRNA(Ile)-2-lysyl-cytidine synthase</fullName>
    </alternativeName>
    <alternativeName>
        <fullName evidence="8">tRNA(Ile)-lysidine synthetase</fullName>
    </alternativeName>
</protein>
<feature type="binding site" evidence="8">
    <location>
        <begin position="34"/>
        <end position="39"/>
    </location>
    <ligand>
        <name>ATP</name>
        <dbReference type="ChEBI" id="CHEBI:30616"/>
    </ligand>
</feature>
<comment type="subcellular location">
    <subcellularLocation>
        <location evidence="1 8">Cytoplasm</location>
    </subcellularLocation>
</comment>
<dbReference type="InterPro" id="IPR012796">
    <property type="entry name" value="Lysidine-tRNA-synth_C"/>
</dbReference>
<keyword evidence="5 8" id="KW-0547">Nucleotide-binding</keyword>
<dbReference type="PANTHER" id="PTHR43033">
    <property type="entry name" value="TRNA(ILE)-LYSIDINE SYNTHASE-RELATED"/>
    <property type="match status" value="1"/>
</dbReference>
<dbReference type="Gene3D" id="3.40.50.620">
    <property type="entry name" value="HUPs"/>
    <property type="match status" value="1"/>
</dbReference>
<dbReference type="InterPro" id="IPR011063">
    <property type="entry name" value="TilS/TtcA_N"/>
</dbReference>
<dbReference type="SMART" id="SM00977">
    <property type="entry name" value="TilS_C"/>
    <property type="match status" value="1"/>
</dbReference>
<sequence length="499" mass="56461">MSMSAPIKLIMDQIENVRQQLTMSDSNKLVLAYSGGVDSEVLAYALSQYRLSKQHSQQLPSLPILLVHVHHGLSANADVWGEHCQNRAALYQLPIVVEHLELTKMPRQSLEAIARDGRYQAIAKHLNQGDVLLTAHHQDDQLETILLALKRGQGPKGLAAMGELQPFMPKHKQLLWHARPMLGLSRLQIEQLAEQNGLIHIEDESNADDQFDRNFLRNQIIPQLKQRWPSIAATAARSAALCHDSQLLIDDEVSHRLPPMLTSTADAIHYRTESTGLKLDSFFAQDACWQAHLLRAFLIMHQVNLPSQVHLTQLISQFARAKNDANIDIVIADKHIKRFEQHMFVVNGADEKQVINRHLAHEQGLISALRHNANVTPTSTVTADFAGNAQGEYKFGQHWLAWQFAQTGPRLRLPQQGEQVSIVFAPSGKTKCRPVFATNARNKPRELKKLWQECHIPPWRRRNIAAIYYNDNLVAMLGLWIEKDFLAQQDDLGLSFTLL</sequence>
<evidence type="ECO:0000313" key="11">
    <source>
        <dbReference type="Proteomes" id="UP000811844"/>
    </source>
</evidence>
<dbReference type="PANTHER" id="PTHR43033:SF1">
    <property type="entry name" value="TRNA(ILE)-LYSIDINE SYNTHASE-RELATED"/>
    <property type="match status" value="1"/>
</dbReference>
<dbReference type="InterPro" id="IPR015262">
    <property type="entry name" value="tRNA_Ile_lys_synt_subst-bd"/>
</dbReference>
<evidence type="ECO:0000256" key="5">
    <source>
        <dbReference type="ARBA" id="ARBA00022741"/>
    </source>
</evidence>
<dbReference type="EMBL" id="JAAIKR010000001">
    <property type="protein sequence ID" value="MBR9726804.1"/>
    <property type="molecule type" value="Genomic_DNA"/>
</dbReference>
<dbReference type="SUPFAM" id="SSF82829">
    <property type="entry name" value="MesJ substrate recognition domain-like"/>
    <property type="match status" value="1"/>
</dbReference>
<dbReference type="NCBIfam" id="TIGR02432">
    <property type="entry name" value="lysidine_TilS_N"/>
    <property type="match status" value="1"/>
</dbReference>
<evidence type="ECO:0000256" key="3">
    <source>
        <dbReference type="ARBA" id="ARBA00022598"/>
    </source>
</evidence>
<dbReference type="SUPFAM" id="SSF52402">
    <property type="entry name" value="Adenine nucleotide alpha hydrolases-like"/>
    <property type="match status" value="1"/>
</dbReference>
<comment type="catalytic activity">
    <reaction evidence="7 8">
        <text>cytidine(34) in tRNA(Ile2) + L-lysine + ATP = lysidine(34) in tRNA(Ile2) + AMP + diphosphate + H(+)</text>
        <dbReference type="Rhea" id="RHEA:43744"/>
        <dbReference type="Rhea" id="RHEA-COMP:10625"/>
        <dbReference type="Rhea" id="RHEA-COMP:10670"/>
        <dbReference type="ChEBI" id="CHEBI:15378"/>
        <dbReference type="ChEBI" id="CHEBI:30616"/>
        <dbReference type="ChEBI" id="CHEBI:32551"/>
        <dbReference type="ChEBI" id="CHEBI:33019"/>
        <dbReference type="ChEBI" id="CHEBI:82748"/>
        <dbReference type="ChEBI" id="CHEBI:83665"/>
        <dbReference type="ChEBI" id="CHEBI:456215"/>
        <dbReference type="EC" id="6.3.4.19"/>
    </reaction>
</comment>
<name>A0ABS5HYE8_9GAMM</name>
<evidence type="ECO:0000256" key="6">
    <source>
        <dbReference type="ARBA" id="ARBA00022840"/>
    </source>
</evidence>
<gene>
    <name evidence="8 10" type="primary">tilS</name>
    <name evidence="10" type="ORF">G3R48_02205</name>
</gene>
<dbReference type="CDD" id="cd01992">
    <property type="entry name" value="TilS_N"/>
    <property type="match status" value="1"/>
</dbReference>
<comment type="caution">
    <text evidence="10">The sequence shown here is derived from an EMBL/GenBank/DDBJ whole genome shotgun (WGS) entry which is preliminary data.</text>
</comment>
<evidence type="ECO:0000256" key="7">
    <source>
        <dbReference type="ARBA" id="ARBA00048539"/>
    </source>
</evidence>
<dbReference type="InterPro" id="IPR014729">
    <property type="entry name" value="Rossmann-like_a/b/a_fold"/>
</dbReference>
<dbReference type="Gene3D" id="1.20.59.20">
    <property type="match status" value="1"/>
</dbReference>
<comment type="function">
    <text evidence="8">Ligates lysine onto the cytidine present at position 34 of the AUA codon-specific tRNA(Ile) that contains the anticodon CAU, in an ATP-dependent manner. Cytidine is converted to lysidine, thus changing the amino acid specificity of the tRNA from methionine to isoleucine.</text>
</comment>
<evidence type="ECO:0000256" key="8">
    <source>
        <dbReference type="HAMAP-Rule" id="MF_01161"/>
    </source>
</evidence>
<proteinExistence type="inferred from homology"/>
<dbReference type="HAMAP" id="MF_01161">
    <property type="entry name" value="tRNA_Ile_lys_synt"/>
    <property type="match status" value="1"/>
</dbReference>
<keyword evidence="4 8" id="KW-0819">tRNA processing</keyword>
<reference evidence="10 11" key="1">
    <citation type="submission" date="2020-02" db="EMBL/GenBank/DDBJ databases">
        <title>Shewanella WXL01 sp. nov., a marine bacterium isolated from green algae in Luhuitou Fringing Reef (Northern South China Sea).</title>
        <authorList>
            <person name="Wang X."/>
        </authorList>
    </citation>
    <scope>NUCLEOTIDE SEQUENCE [LARGE SCALE GENOMIC DNA]</scope>
    <source>
        <strain evidence="10 11">MCCC 1A01895</strain>
    </source>
</reference>
<dbReference type="EC" id="6.3.4.19" evidence="8"/>
<keyword evidence="6 8" id="KW-0067">ATP-binding</keyword>
<evidence type="ECO:0000256" key="4">
    <source>
        <dbReference type="ARBA" id="ARBA00022694"/>
    </source>
</evidence>
<evidence type="ECO:0000256" key="1">
    <source>
        <dbReference type="ARBA" id="ARBA00004496"/>
    </source>
</evidence>
<evidence type="ECO:0000259" key="9">
    <source>
        <dbReference type="SMART" id="SM00977"/>
    </source>
</evidence>
<comment type="domain">
    <text evidence="8">The N-terminal region contains the highly conserved SGGXDS motif, predicted to be a P-loop motif involved in ATP binding.</text>
</comment>
<keyword evidence="3 8" id="KW-0436">Ligase</keyword>
<dbReference type="InterPro" id="IPR012094">
    <property type="entry name" value="tRNA_Ile_lys_synt"/>
</dbReference>
<keyword evidence="11" id="KW-1185">Reference proteome</keyword>
<dbReference type="InterPro" id="IPR012795">
    <property type="entry name" value="tRNA_Ile_lys_synt_N"/>
</dbReference>
<organism evidence="10 11">
    <name type="scientific">Shewanella intestini</name>
    <dbReference type="NCBI Taxonomy" id="2017544"/>
    <lineage>
        <taxon>Bacteria</taxon>
        <taxon>Pseudomonadati</taxon>
        <taxon>Pseudomonadota</taxon>
        <taxon>Gammaproteobacteria</taxon>
        <taxon>Alteromonadales</taxon>
        <taxon>Shewanellaceae</taxon>
        <taxon>Shewanella</taxon>
    </lineage>
</organism>
<dbReference type="RefSeq" id="WP_153660743.1">
    <property type="nucleotide sequence ID" value="NZ_JAAIKR010000001.1"/>
</dbReference>
<accession>A0ABS5HYE8</accession>
<keyword evidence="2 8" id="KW-0963">Cytoplasm</keyword>
<dbReference type="Pfam" id="PF11734">
    <property type="entry name" value="TilS_C"/>
    <property type="match status" value="1"/>
</dbReference>
<feature type="domain" description="Lysidine-tRNA(Ile) synthetase C-terminal" evidence="9">
    <location>
        <begin position="420"/>
        <end position="496"/>
    </location>
</feature>
<dbReference type="GO" id="GO:0032267">
    <property type="term" value="F:tRNA(Ile)-lysidine synthase activity"/>
    <property type="evidence" value="ECO:0007669"/>
    <property type="project" value="UniProtKB-EC"/>
</dbReference>
<dbReference type="SUPFAM" id="SSF56037">
    <property type="entry name" value="PheT/TilS domain"/>
    <property type="match status" value="1"/>
</dbReference>
<evidence type="ECO:0000313" key="10">
    <source>
        <dbReference type="EMBL" id="MBR9726804.1"/>
    </source>
</evidence>
<comment type="similarity">
    <text evidence="8">Belongs to the tRNA(Ile)-lysidine synthase family.</text>
</comment>